<evidence type="ECO:0000259" key="3">
    <source>
        <dbReference type="Pfam" id="PF01073"/>
    </source>
</evidence>
<dbReference type="Gene3D" id="3.40.50.720">
    <property type="entry name" value="NAD(P)-binding Rossmann-like Domain"/>
    <property type="match status" value="1"/>
</dbReference>
<dbReference type="PANTHER" id="PTHR43245">
    <property type="entry name" value="BIFUNCTIONAL POLYMYXIN RESISTANCE PROTEIN ARNA"/>
    <property type="match status" value="1"/>
</dbReference>
<dbReference type="GO" id="GO:0006694">
    <property type="term" value="P:steroid biosynthetic process"/>
    <property type="evidence" value="ECO:0007669"/>
    <property type="project" value="InterPro"/>
</dbReference>
<sequence>MASAIPLGSVLVVGGCGFLGHHIVKEILRRKEDQSPIVVLDSNTQRNRQSAVTYHQLDIASYDQVLRVFAEVRPRVVFHTASPSPFERDRVLLEKVNVNGTRNLIDSSVIHNQRSPLVDATEELPVLHYPEQPEYYSHTKALAEEIVLAANRGAGRMLTVSIRPATLYGEGDGIITTNLCKQALSGRARFHFGHGKNLYDVAYVENCTYAQMLAAEALLRASTTDPLPKESRVEGEAFHVTDGVHVPFWGLQRLVAKIAGRPVQEEDARSVPRWLVMLAVMVAEWLYWLLTLGKKQPTVTRFSVDVVSGCVPRDDGDGNAPA</sequence>
<dbReference type="InterPro" id="IPR036291">
    <property type="entry name" value="NAD(P)-bd_dom_sf"/>
</dbReference>
<evidence type="ECO:0000256" key="2">
    <source>
        <dbReference type="ARBA" id="ARBA00023002"/>
    </source>
</evidence>
<proteinExistence type="inferred from homology"/>
<dbReference type="SUPFAM" id="SSF51735">
    <property type="entry name" value="NAD(P)-binding Rossmann-fold domains"/>
    <property type="match status" value="1"/>
</dbReference>
<dbReference type="Proteomes" id="UP000799324">
    <property type="component" value="Unassembled WGS sequence"/>
</dbReference>
<reference evidence="4" key="1">
    <citation type="journal article" date="2020" name="Stud. Mycol.">
        <title>101 Dothideomycetes genomes: a test case for predicting lifestyles and emergence of pathogens.</title>
        <authorList>
            <person name="Haridas S."/>
            <person name="Albert R."/>
            <person name="Binder M."/>
            <person name="Bloem J."/>
            <person name="Labutti K."/>
            <person name="Salamov A."/>
            <person name="Andreopoulos B."/>
            <person name="Baker S."/>
            <person name="Barry K."/>
            <person name="Bills G."/>
            <person name="Bluhm B."/>
            <person name="Cannon C."/>
            <person name="Castanera R."/>
            <person name="Culley D."/>
            <person name="Daum C."/>
            <person name="Ezra D."/>
            <person name="Gonzalez J."/>
            <person name="Henrissat B."/>
            <person name="Kuo A."/>
            <person name="Liang C."/>
            <person name="Lipzen A."/>
            <person name="Lutzoni F."/>
            <person name="Magnuson J."/>
            <person name="Mondo S."/>
            <person name="Nolan M."/>
            <person name="Ohm R."/>
            <person name="Pangilinan J."/>
            <person name="Park H.-J."/>
            <person name="Ramirez L."/>
            <person name="Alfaro M."/>
            <person name="Sun H."/>
            <person name="Tritt A."/>
            <person name="Yoshinaga Y."/>
            <person name="Zwiers L.-H."/>
            <person name="Turgeon B."/>
            <person name="Goodwin S."/>
            <person name="Spatafora J."/>
            <person name="Crous P."/>
            <person name="Grigoriev I."/>
        </authorList>
    </citation>
    <scope>NUCLEOTIDE SEQUENCE</scope>
    <source>
        <strain evidence="4">CBS 122681</strain>
    </source>
</reference>
<dbReference type="GO" id="GO:0016616">
    <property type="term" value="F:oxidoreductase activity, acting on the CH-OH group of donors, NAD or NADP as acceptor"/>
    <property type="evidence" value="ECO:0007669"/>
    <property type="project" value="InterPro"/>
</dbReference>
<feature type="domain" description="3-beta hydroxysteroid dehydrogenase/isomerase" evidence="3">
    <location>
        <begin position="11"/>
        <end position="261"/>
    </location>
</feature>
<comment type="similarity">
    <text evidence="1">Belongs to the 3-beta-HSD family.</text>
</comment>
<dbReference type="Pfam" id="PF01073">
    <property type="entry name" value="3Beta_HSD"/>
    <property type="match status" value="1"/>
</dbReference>
<organism evidence="4 5">
    <name type="scientific">Lophiostoma macrostomum CBS 122681</name>
    <dbReference type="NCBI Taxonomy" id="1314788"/>
    <lineage>
        <taxon>Eukaryota</taxon>
        <taxon>Fungi</taxon>
        <taxon>Dikarya</taxon>
        <taxon>Ascomycota</taxon>
        <taxon>Pezizomycotina</taxon>
        <taxon>Dothideomycetes</taxon>
        <taxon>Pleosporomycetidae</taxon>
        <taxon>Pleosporales</taxon>
        <taxon>Lophiostomataceae</taxon>
        <taxon>Lophiostoma</taxon>
    </lineage>
</organism>
<keyword evidence="2" id="KW-0560">Oxidoreductase</keyword>
<keyword evidence="5" id="KW-1185">Reference proteome</keyword>
<dbReference type="EMBL" id="MU004328">
    <property type="protein sequence ID" value="KAF2657161.1"/>
    <property type="molecule type" value="Genomic_DNA"/>
</dbReference>
<dbReference type="AlphaFoldDB" id="A0A6A6TCX1"/>
<dbReference type="InterPro" id="IPR002225">
    <property type="entry name" value="3Beta_OHSteriod_DH/Estase"/>
</dbReference>
<dbReference type="OrthoDB" id="10058185at2759"/>
<evidence type="ECO:0000313" key="4">
    <source>
        <dbReference type="EMBL" id="KAF2657161.1"/>
    </source>
</evidence>
<protein>
    <submittedName>
        <fullName evidence="4">NAD(P)-binding protein</fullName>
    </submittedName>
</protein>
<dbReference type="PANTHER" id="PTHR43245:SF51">
    <property type="entry name" value="SHORT CHAIN DEHYDROGENASE_REDUCTASE FAMILY 42E, MEMBER 2"/>
    <property type="match status" value="1"/>
</dbReference>
<evidence type="ECO:0000256" key="1">
    <source>
        <dbReference type="ARBA" id="ARBA00009219"/>
    </source>
</evidence>
<evidence type="ECO:0000313" key="5">
    <source>
        <dbReference type="Proteomes" id="UP000799324"/>
    </source>
</evidence>
<dbReference type="InterPro" id="IPR050177">
    <property type="entry name" value="Lipid_A_modif_metabolic_enz"/>
</dbReference>
<accession>A0A6A6TCX1</accession>
<name>A0A6A6TCX1_9PLEO</name>
<gene>
    <name evidence="4" type="ORF">K491DRAFT_743159</name>
</gene>